<dbReference type="InterPro" id="IPR000515">
    <property type="entry name" value="MetI-like"/>
</dbReference>
<dbReference type="PROSITE" id="PS50928">
    <property type="entry name" value="ABC_TM1"/>
    <property type="match status" value="1"/>
</dbReference>
<dbReference type="InterPro" id="IPR035906">
    <property type="entry name" value="MetI-like_sf"/>
</dbReference>
<dbReference type="CDD" id="cd06261">
    <property type="entry name" value="TM_PBP2"/>
    <property type="match status" value="1"/>
</dbReference>
<comment type="similarity">
    <text evidence="7">Belongs to the binding-protein-dependent transport system permease family.</text>
</comment>
<keyword evidence="3" id="KW-1003">Cell membrane</keyword>
<dbReference type="InterPro" id="IPR045621">
    <property type="entry name" value="BPD_transp_1_N"/>
</dbReference>
<comment type="subcellular location">
    <subcellularLocation>
        <location evidence="1 7">Cell membrane</location>
        <topology evidence="1 7">Multi-pass membrane protein</topology>
    </subcellularLocation>
</comment>
<evidence type="ECO:0000256" key="1">
    <source>
        <dbReference type="ARBA" id="ARBA00004651"/>
    </source>
</evidence>
<evidence type="ECO:0000256" key="5">
    <source>
        <dbReference type="ARBA" id="ARBA00022989"/>
    </source>
</evidence>
<feature type="transmembrane region" description="Helical" evidence="7">
    <location>
        <begin position="12"/>
        <end position="33"/>
    </location>
</feature>
<feature type="transmembrane region" description="Helical" evidence="7">
    <location>
        <begin position="243"/>
        <end position="269"/>
    </location>
</feature>
<reference evidence="9" key="1">
    <citation type="journal article" date="2020" name="mSystems">
        <title>Genome- and Community-Level Interaction Insights into Carbon Utilization and Element Cycling Functions of Hydrothermarchaeota in Hydrothermal Sediment.</title>
        <authorList>
            <person name="Zhou Z."/>
            <person name="Liu Y."/>
            <person name="Xu W."/>
            <person name="Pan J."/>
            <person name="Luo Z.H."/>
            <person name="Li M."/>
        </authorList>
    </citation>
    <scope>NUCLEOTIDE SEQUENCE [LARGE SCALE GENOMIC DNA]</scope>
    <source>
        <strain evidence="9">SpSt-1084</strain>
    </source>
</reference>
<dbReference type="Pfam" id="PF19300">
    <property type="entry name" value="BPD_transp_1_N"/>
    <property type="match status" value="1"/>
</dbReference>
<comment type="caution">
    <text evidence="9">The sequence shown here is derived from an EMBL/GenBank/DDBJ whole genome shotgun (WGS) entry which is preliminary data.</text>
</comment>
<sequence>MSQALNFIVKRLIQYIPMIFVVIVINFMLINLAPGDPTYILAGEIGDEEFIKATRSRLGLDRPIHERLLIYISNVLRGDLGYSYLRSEQVSKLILDRIPATIFLVLSAMALSAAVGILIGTVAAARRGTLDVTLSILSLIGISIPYFWLGQIILIVFAVYLGLFPLGGMVTVGAGYKGFDYVLDVLRHMVLPVLTLATFNIAYTTKITRASVLESLTQDYIVTARAKGLSERRVVFVHALRNALIPVVTYTGFNTGVLLVGAILTETVFAWPGMGSLLYDSIKLRDYPVVLGIFIYGSIIIIIANLIVDILYGLIDPRIRVR</sequence>
<evidence type="ECO:0000259" key="8">
    <source>
        <dbReference type="PROSITE" id="PS50928"/>
    </source>
</evidence>
<feature type="transmembrane region" description="Helical" evidence="7">
    <location>
        <begin position="102"/>
        <end position="125"/>
    </location>
</feature>
<keyword evidence="6 7" id="KW-0472">Membrane</keyword>
<protein>
    <submittedName>
        <fullName evidence="9">ABC transporter permease</fullName>
    </submittedName>
</protein>
<dbReference type="EMBL" id="DRXS01000181">
    <property type="protein sequence ID" value="HHR40832.1"/>
    <property type="molecule type" value="Genomic_DNA"/>
</dbReference>
<evidence type="ECO:0000313" key="9">
    <source>
        <dbReference type="EMBL" id="HHR40832.1"/>
    </source>
</evidence>
<keyword evidence="5 7" id="KW-1133">Transmembrane helix</keyword>
<evidence type="ECO:0000256" key="2">
    <source>
        <dbReference type="ARBA" id="ARBA00022448"/>
    </source>
</evidence>
<name>A0A7C5U7L5_CALS0</name>
<dbReference type="Gene3D" id="1.10.3720.10">
    <property type="entry name" value="MetI-like"/>
    <property type="match status" value="1"/>
</dbReference>
<evidence type="ECO:0000256" key="4">
    <source>
        <dbReference type="ARBA" id="ARBA00022692"/>
    </source>
</evidence>
<keyword evidence="2 7" id="KW-0813">Transport</keyword>
<dbReference type="GO" id="GO:0055085">
    <property type="term" value="P:transmembrane transport"/>
    <property type="evidence" value="ECO:0007669"/>
    <property type="project" value="InterPro"/>
</dbReference>
<feature type="transmembrane region" description="Helical" evidence="7">
    <location>
        <begin position="289"/>
        <end position="315"/>
    </location>
</feature>
<evidence type="ECO:0000256" key="6">
    <source>
        <dbReference type="ARBA" id="ARBA00023136"/>
    </source>
</evidence>
<evidence type="ECO:0000256" key="3">
    <source>
        <dbReference type="ARBA" id="ARBA00022475"/>
    </source>
</evidence>
<dbReference type="PANTHER" id="PTHR43163">
    <property type="entry name" value="DIPEPTIDE TRANSPORT SYSTEM PERMEASE PROTEIN DPPB-RELATED"/>
    <property type="match status" value="1"/>
</dbReference>
<feature type="domain" description="ABC transmembrane type-1" evidence="8">
    <location>
        <begin position="98"/>
        <end position="312"/>
    </location>
</feature>
<keyword evidence="4 7" id="KW-0812">Transmembrane</keyword>
<feature type="transmembrane region" description="Helical" evidence="7">
    <location>
        <begin position="185"/>
        <end position="203"/>
    </location>
</feature>
<gene>
    <name evidence="9" type="ORF">ENM42_03280</name>
</gene>
<proteinExistence type="inferred from homology"/>
<accession>A0A7C5U7L5</accession>
<dbReference type="SUPFAM" id="SSF161098">
    <property type="entry name" value="MetI-like"/>
    <property type="match status" value="1"/>
</dbReference>
<feature type="transmembrane region" description="Helical" evidence="7">
    <location>
        <begin position="146"/>
        <end position="165"/>
    </location>
</feature>
<organism evidence="9">
    <name type="scientific">Caldiarchaeum subterraneum</name>
    <dbReference type="NCBI Taxonomy" id="311458"/>
    <lineage>
        <taxon>Archaea</taxon>
        <taxon>Nitrososphaerota</taxon>
        <taxon>Candidatus Caldarchaeales</taxon>
        <taxon>Candidatus Caldarchaeaceae</taxon>
        <taxon>Candidatus Caldarchaeum</taxon>
    </lineage>
</organism>
<dbReference type="Pfam" id="PF00528">
    <property type="entry name" value="BPD_transp_1"/>
    <property type="match status" value="1"/>
</dbReference>
<dbReference type="GO" id="GO:0005886">
    <property type="term" value="C:plasma membrane"/>
    <property type="evidence" value="ECO:0007669"/>
    <property type="project" value="UniProtKB-SubCell"/>
</dbReference>
<evidence type="ECO:0000256" key="7">
    <source>
        <dbReference type="RuleBase" id="RU363032"/>
    </source>
</evidence>
<dbReference type="PANTHER" id="PTHR43163:SF9">
    <property type="entry name" value="ABC TRANSPORTER PERMEASE PROTEIN"/>
    <property type="match status" value="1"/>
</dbReference>
<dbReference type="AlphaFoldDB" id="A0A7C5U7L5"/>